<accession>A0A6C0BM67</accession>
<evidence type="ECO:0000313" key="1">
    <source>
        <dbReference type="EMBL" id="QHS93487.1"/>
    </source>
</evidence>
<proteinExistence type="predicted"/>
<reference evidence="1" key="1">
    <citation type="journal article" date="2020" name="Nature">
        <title>Giant virus diversity and host interactions through global metagenomics.</title>
        <authorList>
            <person name="Schulz F."/>
            <person name="Roux S."/>
            <person name="Paez-Espino D."/>
            <person name="Jungbluth S."/>
            <person name="Walsh D.A."/>
            <person name="Denef V.J."/>
            <person name="McMahon K.D."/>
            <person name="Konstantinidis K.T."/>
            <person name="Eloe-Fadrosh E.A."/>
            <person name="Kyrpides N.C."/>
            <person name="Woyke T."/>
        </authorList>
    </citation>
    <scope>NUCLEOTIDE SEQUENCE</scope>
    <source>
        <strain evidence="1">GVMAG-M-3300017989-17</strain>
    </source>
</reference>
<sequence>MCQETCTTKTMLKKRIDNKLHLLRERQEQLPIMQEKLKKLQRKRDKLGE</sequence>
<dbReference type="AlphaFoldDB" id="A0A6C0BM67"/>
<protein>
    <submittedName>
        <fullName evidence="1">Uncharacterized protein</fullName>
    </submittedName>
</protein>
<name>A0A6C0BM67_9ZZZZ</name>
<dbReference type="EMBL" id="MN739205">
    <property type="protein sequence ID" value="QHS93487.1"/>
    <property type="molecule type" value="Genomic_DNA"/>
</dbReference>
<organism evidence="1">
    <name type="scientific">viral metagenome</name>
    <dbReference type="NCBI Taxonomy" id="1070528"/>
    <lineage>
        <taxon>unclassified sequences</taxon>
        <taxon>metagenomes</taxon>
        <taxon>organismal metagenomes</taxon>
    </lineage>
</organism>